<dbReference type="SUPFAM" id="SSF50129">
    <property type="entry name" value="GroES-like"/>
    <property type="match status" value="1"/>
</dbReference>
<dbReference type="Pfam" id="PF08240">
    <property type="entry name" value="ADH_N"/>
    <property type="match status" value="1"/>
</dbReference>
<proteinExistence type="predicted"/>
<evidence type="ECO:0000256" key="1">
    <source>
        <dbReference type="ARBA" id="ARBA00022723"/>
    </source>
</evidence>
<protein>
    <submittedName>
        <fullName evidence="6">Unannotated protein</fullName>
    </submittedName>
</protein>
<dbReference type="Gene3D" id="3.40.50.720">
    <property type="entry name" value="NAD(P)-binding Rossmann-like Domain"/>
    <property type="match status" value="1"/>
</dbReference>
<dbReference type="InterPro" id="IPR002328">
    <property type="entry name" value="ADH_Zn_CS"/>
</dbReference>
<evidence type="ECO:0000313" key="7">
    <source>
        <dbReference type="EMBL" id="CAB5028082.1"/>
    </source>
</evidence>
<accession>A0A6J7IHT4</accession>
<reference evidence="6" key="1">
    <citation type="submission" date="2020-05" db="EMBL/GenBank/DDBJ databases">
        <authorList>
            <person name="Chiriac C."/>
            <person name="Salcher M."/>
            <person name="Ghai R."/>
            <person name="Kavagutti S V."/>
        </authorList>
    </citation>
    <scope>NUCLEOTIDE SEQUENCE</scope>
</reference>
<dbReference type="EMBL" id="CAFBND010000010">
    <property type="protein sequence ID" value="CAB4930649.1"/>
    <property type="molecule type" value="Genomic_DNA"/>
</dbReference>
<dbReference type="PROSITE" id="PS00059">
    <property type="entry name" value="ADH_ZINC"/>
    <property type="match status" value="1"/>
</dbReference>
<dbReference type="InterPro" id="IPR036291">
    <property type="entry name" value="NAD(P)-bd_dom_sf"/>
</dbReference>
<dbReference type="GO" id="GO:0008270">
    <property type="term" value="F:zinc ion binding"/>
    <property type="evidence" value="ECO:0007669"/>
    <property type="project" value="InterPro"/>
</dbReference>
<dbReference type="Gene3D" id="3.90.180.10">
    <property type="entry name" value="Medium-chain alcohol dehydrogenases, catalytic domain"/>
    <property type="match status" value="1"/>
</dbReference>
<dbReference type="PANTHER" id="PTHR43401:SF2">
    <property type="entry name" value="L-THREONINE 3-DEHYDROGENASE"/>
    <property type="match status" value="1"/>
</dbReference>
<keyword evidence="1" id="KW-0479">Metal-binding</keyword>
<feature type="domain" description="Alcohol dehydrogenase-like N-terminal" evidence="5">
    <location>
        <begin position="30"/>
        <end position="145"/>
    </location>
</feature>
<evidence type="ECO:0000256" key="3">
    <source>
        <dbReference type="ARBA" id="ARBA00023002"/>
    </source>
</evidence>
<dbReference type="InterPro" id="IPR013149">
    <property type="entry name" value="ADH-like_C"/>
</dbReference>
<dbReference type="Pfam" id="PF00107">
    <property type="entry name" value="ADH_zinc_N"/>
    <property type="match status" value="1"/>
</dbReference>
<evidence type="ECO:0000256" key="2">
    <source>
        <dbReference type="ARBA" id="ARBA00022833"/>
    </source>
</evidence>
<gene>
    <name evidence="6" type="ORF">UFOPK3752_00405</name>
    <name evidence="7" type="ORF">UFOPK4150_00702</name>
</gene>
<keyword evidence="2" id="KW-0862">Zinc</keyword>
<dbReference type="EMBL" id="CAFBPU010000011">
    <property type="protein sequence ID" value="CAB5028082.1"/>
    <property type="molecule type" value="Genomic_DNA"/>
</dbReference>
<dbReference type="CDD" id="cd08231">
    <property type="entry name" value="MDR_TM0436_like"/>
    <property type="match status" value="1"/>
</dbReference>
<keyword evidence="3" id="KW-0560">Oxidoreductase</keyword>
<dbReference type="InterPro" id="IPR011032">
    <property type="entry name" value="GroES-like_sf"/>
</dbReference>
<dbReference type="GO" id="GO:0016491">
    <property type="term" value="F:oxidoreductase activity"/>
    <property type="evidence" value="ECO:0007669"/>
    <property type="project" value="UniProtKB-KW"/>
</dbReference>
<dbReference type="InterPro" id="IPR013154">
    <property type="entry name" value="ADH-like_N"/>
</dbReference>
<feature type="domain" description="Alcohol dehydrogenase-like C-terminal" evidence="4">
    <location>
        <begin position="196"/>
        <end position="328"/>
    </location>
</feature>
<evidence type="ECO:0000313" key="6">
    <source>
        <dbReference type="EMBL" id="CAB4930649.1"/>
    </source>
</evidence>
<evidence type="ECO:0000259" key="5">
    <source>
        <dbReference type="Pfam" id="PF08240"/>
    </source>
</evidence>
<dbReference type="PANTHER" id="PTHR43401">
    <property type="entry name" value="L-THREONINE 3-DEHYDROGENASE"/>
    <property type="match status" value="1"/>
</dbReference>
<name>A0A6J7IHT4_9ZZZZ</name>
<dbReference type="AlphaFoldDB" id="A0A6J7IHT4"/>
<evidence type="ECO:0000259" key="4">
    <source>
        <dbReference type="Pfam" id="PF00107"/>
    </source>
</evidence>
<organism evidence="6">
    <name type="scientific">freshwater metagenome</name>
    <dbReference type="NCBI Taxonomy" id="449393"/>
    <lineage>
        <taxon>unclassified sequences</taxon>
        <taxon>metagenomes</taxon>
        <taxon>ecological metagenomes</taxon>
    </lineage>
</organism>
<dbReference type="SUPFAM" id="SSF51735">
    <property type="entry name" value="NAD(P)-binding Rossmann-fold domains"/>
    <property type="match status" value="1"/>
</dbReference>
<sequence>MAPLTAVAAVLERFNEPLTLMEFEVPRAEPGALVVKIDAATVCGSDLHIWANHLGPTYTLPLPLVLGHEMVGEIVELGSGADLDSLGNSLRVGDRVVWANEACGHCYVCTIEREPRLCPARKFVGLTNAERPPHFVGAFAEYGYVFPGQQRLRVDEAVLSEWASAGSCALRTVINTVAAAGGIDFLDSVVIQGAGPLGLFSAAIVSTLNPKHLIVVGAPDDRLRVAEAWGATHTISIAEYPTAEARRDAIAAITGRGGPSVALEVSGAPGAVAEGVAMLRANGRYVLSGTLGGGPQPIDMSRVTTRGLHLTGSMSGDIDSYFKAMEFLGKFRDRFDWGLMLGNRYGLHQVTEALESMGSMREIKPVLDPRLTVRNA</sequence>
<dbReference type="InterPro" id="IPR050129">
    <property type="entry name" value="Zn_alcohol_dh"/>
</dbReference>